<dbReference type="EMBL" id="MCFJ01000028">
    <property type="protein sequence ID" value="ORY55245.1"/>
    <property type="molecule type" value="Genomic_DNA"/>
</dbReference>
<dbReference type="PROSITE" id="PS50102">
    <property type="entry name" value="RRM"/>
    <property type="match status" value="2"/>
</dbReference>
<feature type="domain" description="RRM" evidence="5">
    <location>
        <begin position="229"/>
        <end position="315"/>
    </location>
</feature>
<feature type="domain" description="RRM" evidence="5">
    <location>
        <begin position="86"/>
        <end position="166"/>
    </location>
</feature>
<name>A0A1Y2D9B8_9PEZI</name>
<dbReference type="RefSeq" id="XP_040709516.1">
    <property type="nucleotide sequence ID" value="XM_040863136.1"/>
</dbReference>
<feature type="compositionally biased region" description="Basic and acidic residues" evidence="4">
    <location>
        <begin position="188"/>
        <end position="198"/>
    </location>
</feature>
<dbReference type="PANTHER" id="PTHR23236">
    <property type="entry name" value="EUKARYOTIC TRANSLATION INITIATION FACTOR 4B/4H"/>
    <property type="match status" value="1"/>
</dbReference>
<feature type="region of interest" description="Disordered" evidence="4">
    <location>
        <begin position="158"/>
        <end position="216"/>
    </location>
</feature>
<evidence type="ECO:0000313" key="7">
    <source>
        <dbReference type="Proteomes" id="UP000193689"/>
    </source>
</evidence>
<organism evidence="6 7">
    <name type="scientific">Pseudomassariella vexata</name>
    <dbReference type="NCBI Taxonomy" id="1141098"/>
    <lineage>
        <taxon>Eukaryota</taxon>
        <taxon>Fungi</taxon>
        <taxon>Dikarya</taxon>
        <taxon>Ascomycota</taxon>
        <taxon>Pezizomycotina</taxon>
        <taxon>Sordariomycetes</taxon>
        <taxon>Xylariomycetidae</taxon>
        <taxon>Amphisphaeriales</taxon>
        <taxon>Pseudomassariaceae</taxon>
        <taxon>Pseudomassariella</taxon>
    </lineage>
</organism>
<reference evidence="6 7" key="1">
    <citation type="submission" date="2016-07" db="EMBL/GenBank/DDBJ databases">
        <title>Pervasive Adenine N6-methylation of Active Genes in Fungi.</title>
        <authorList>
            <consortium name="DOE Joint Genome Institute"/>
            <person name="Mondo S.J."/>
            <person name="Dannebaum R.O."/>
            <person name="Kuo R.C."/>
            <person name="Labutti K."/>
            <person name="Haridas S."/>
            <person name="Kuo A."/>
            <person name="Salamov A."/>
            <person name="Ahrendt S.R."/>
            <person name="Lipzen A."/>
            <person name="Sullivan W."/>
            <person name="Andreopoulos W.B."/>
            <person name="Clum A."/>
            <person name="Lindquist E."/>
            <person name="Daum C."/>
            <person name="Ramamoorthy G.K."/>
            <person name="Gryganskyi A."/>
            <person name="Culley D."/>
            <person name="Magnuson J.K."/>
            <person name="James T.Y."/>
            <person name="O'Malley M.A."/>
            <person name="Stajich J.E."/>
            <person name="Spatafora J.W."/>
            <person name="Visel A."/>
            <person name="Grigoriev I.V."/>
        </authorList>
    </citation>
    <scope>NUCLEOTIDE SEQUENCE [LARGE SCALE GENOMIC DNA]</scope>
    <source>
        <strain evidence="6 7">CBS 129021</strain>
    </source>
</reference>
<feature type="compositionally biased region" description="Basic and acidic residues" evidence="4">
    <location>
        <begin position="168"/>
        <end position="179"/>
    </location>
</feature>
<keyword evidence="7" id="KW-1185">Reference proteome</keyword>
<evidence type="ECO:0000313" key="6">
    <source>
        <dbReference type="EMBL" id="ORY55245.1"/>
    </source>
</evidence>
<evidence type="ECO:0000256" key="1">
    <source>
        <dbReference type="ARBA" id="ARBA00022737"/>
    </source>
</evidence>
<dbReference type="SMART" id="SM00360">
    <property type="entry name" value="RRM"/>
    <property type="match status" value="2"/>
</dbReference>
<comment type="caution">
    <text evidence="6">The sequence shown here is derived from an EMBL/GenBank/DDBJ whole genome shotgun (WGS) entry which is preliminary data.</text>
</comment>
<dbReference type="GeneID" id="63779348"/>
<dbReference type="AlphaFoldDB" id="A0A1Y2D9B8"/>
<proteinExistence type="predicted"/>
<dbReference type="Gene3D" id="3.30.70.330">
    <property type="match status" value="2"/>
</dbReference>
<keyword evidence="2 3" id="KW-0694">RNA-binding</keyword>
<dbReference type="CDD" id="cd00590">
    <property type="entry name" value="RRM_SF"/>
    <property type="match status" value="2"/>
</dbReference>
<sequence length="321" mass="36184">MSDSSNWRVSSDWRKPSQTGPWPQNNYPQKSVRTQKVEDGPISSNLRQRQPNRRWAERSRPEDVRVHWPTPQRDDDAAANAIAEGRRIYLGNLFYRATPDDIEDLLKINEVNAFKSIHISIDPISGRNPGYCFIEFADREAAETAIVTLDGKPLFDRGVKSRPCLPKGESRTRAGRDQDSSGSSGFKRWGDWTGRNDEGDSASLPSQNSDRNGPQDALQYFVSSSSQGRQLYVGGLPRMLDQAMNEEEIRSIFEGYEVTTVGKRISPNEATRRRPGRHNFCFVDFSTSEQAKAALDAVNGAEYRGAPLKVFTARGKRNDWP</sequence>
<keyword evidence="1" id="KW-0677">Repeat</keyword>
<feature type="region of interest" description="Disordered" evidence="4">
    <location>
        <begin position="1"/>
        <end position="72"/>
    </location>
</feature>
<evidence type="ECO:0000256" key="2">
    <source>
        <dbReference type="ARBA" id="ARBA00022884"/>
    </source>
</evidence>
<dbReference type="SUPFAM" id="SSF54928">
    <property type="entry name" value="RNA-binding domain, RBD"/>
    <property type="match status" value="2"/>
</dbReference>
<feature type="compositionally biased region" description="Basic and acidic residues" evidence="4">
    <location>
        <begin position="54"/>
        <end position="72"/>
    </location>
</feature>
<dbReference type="InterPro" id="IPR000504">
    <property type="entry name" value="RRM_dom"/>
</dbReference>
<gene>
    <name evidence="6" type="ORF">BCR38DRAFT_479150</name>
</gene>
<dbReference type="InterPro" id="IPR012677">
    <property type="entry name" value="Nucleotide-bd_a/b_plait_sf"/>
</dbReference>
<accession>A0A1Y2D9B8</accession>
<feature type="compositionally biased region" description="Polar residues" evidence="4">
    <location>
        <begin position="203"/>
        <end position="212"/>
    </location>
</feature>
<evidence type="ECO:0000256" key="4">
    <source>
        <dbReference type="SAM" id="MobiDB-lite"/>
    </source>
</evidence>
<dbReference type="PANTHER" id="PTHR23236:SF119">
    <property type="entry name" value="NUCLEAR RNA-BINDING PROTEIN SART-3"/>
    <property type="match status" value="1"/>
</dbReference>
<dbReference type="InParanoid" id="A0A1Y2D9B8"/>
<dbReference type="GO" id="GO:0003723">
    <property type="term" value="F:RNA binding"/>
    <property type="evidence" value="ECO:0007669"/>
    <property type="project" value="UniProtKB-UniRule"/>
</dbReference>
<evidence type="ECO:0000256" key="3">
    <source>
        <dbReference type="PROSITE-ProRule" id="PRU00176"/>
    </source>
</evidence>
<feature type="compositionally biased region" description="Polar residues" evidence="4">
    <location>
        <begin position="16"/>
        <end position="34"/>
    </location>
</feature>
<dbReference type="STRING" id="1141098.A0A1Y2D9B8"/>
<protein>
    <recommendedName>
        <fullName evidence="5">RRM domain-containing protein</fullName>
    </recommendedName>
</protein>
<dbReference type="OrthoDB" id="272703at2759"/>
<evidence type="ECO:0000259" key="5">
    <source>
        <dbReference type="PROSITE" id="PS50102"/>
    </source>
</evidence>
<dbReference type="InterPro" id="IPR035979">
    <property type="entry name" value="RBD_domain_sf"/>
</dbReference>
<dbReference type="Pfam" id="PF00076">
    <property type="entry name" value="RRM_1"/>
    <property type="match status" value="2"/>
</dbReference>
<dbReference type="Proteomes" id="UP000193689">
    <property type="component" value="Unassembled WGS sequence"/>
</dbReference>